<feature type="region of interest" description="Disordered" evidence="1">
    <location>
        <begin position="1"/>
        <end position="35"/>
    </location>
</feature>
<dbReference type="Proteomes" id="UP000276133">
    <property type="component" value="Unassembled WGS sequence"/>
</dbReference>
<dbReference type="AlphaFoldDB" id="A0A3M7S6P5"/>
<comment type="caution">
    <text evidence="2">The sequence shown here is derived from an EMBL/GenBank/DDBJ whole genome shotgun (WGS) entry which is preliminary data.</text>
</comment>
<sequence>MLYNIKNQRDKYKRKKIDVSNSDNQDDNTDEDETKQGVFSEFKAREKIEAEEEIVLNLFCYEKIVLVDSAVNTGKKLRKRRHYPRRP</sequence>
<evidence type="ECO:0000313" key="3">
    <source>
        <dbReference type="Proteomes" id="UP000276133"/>
    </source>
</evidence>
<dbReference type="EMBL" id="REGN01001962">
    <property type="protein sequence ID" value="RNA31250.1"/>
    <property type="molecule type" value="Genomic_DNA"/>
</dbReference>
<proteinExistence type="predicted"/>
<feature type="compositionally biased region" description="Acidic residues" evidence="1">
    <location>
        <begin position="24"/>
        <end position="33"/>
    </location>
</feature>
<gene>
    <name evidence="2" type="ORF">BpHYR1_042461</name>
</gene>
<reference evidence="2 3" key="1">
    <citation type="journal article" date="2018" name="Sci. Rep.">
        <title>Genomic signatures of local adaptation to the degree of environmental predictability in rotifers.</title>
        <authorList>
            <person name="Franch-Gras L."/>
            <person name="Hahn C."/>
            <person name="Garcia-Roger E.M."/>
            <person name="Carmona M.J."/>
            <person name="Serra M."/>
            <person name="Gomez A."/>
        </authorList>
    </citation>
    <scope>NUCLEOTIDE SEQUENCE [LARGE SCALE GENOMIC DNA]</scope>
    <source>
        <strain evidence="2">HYR1</strain>
    </source>
</reference>
<evidence type="ECO:0000256" key="1">
    <source>
        <dbReference type="SAM" id="MobiDB-lite"/>
    </source>
</evidence>
<name>A0A3M7S6P5_BRAPC</name>
<organism evidence="2 3">
    <name type="scientific">Brachionus plicatilis</name>
    <name type="common">Marine rotifer</name>
    <name type="synonym">Brachionus muelleri</name>
    <dbReference type="NCBI Taxonomy" id="10195"/>
    <lineage>
        <taxon>Eukaryota</taxon>
        <taxon>Metazoa</taxon>
        <taxon>Spiralia</taxon>
        <taxon>Gnathifera</taxon>
        <taxon>Rotifera</taxon>
        <taxon>Eurotatoria</taxon>
        <taxon>Monogononta</taxon>
        <taxon>Pseudotrocha</taxon>
        <taxon>Ploima</taxon>
        <taxon>Brachionidae</taxon>
        <taxon>Brachionus</taxon>
    </lineage>
</organism>
<keyword evidence="3" id="KW-1185">Reference proteome</keyword>
<protein>
    <submittedName>
        <fullName evidence="2">Uncharacterized protein</fullName>
    </submittedName>
</protein>
<accession>A0A3M7S6P5</accession>
<evidence type="ECO:0000313" key="2">
    <source>
        <dbReference type="EMBL" id="RNA31250.1"/>
    </source>
</evidence>